<evidence type="ECO:0000313" key="2">
    <source>
        <dbReference type="EMBL" id="HIS32104.1"/>
    </source>
</evidence>
<dbReference type="AlphaFoldDB" id="A0A9D1JL74"/>
<protein>
    <submittedName>
        <fullName evidence="2">Uncharacterized protein</fullName>
    </submittedName>
</protein>
<name>A0A9D1JL74_9FIRM</name>
<reference evidence="2" key="2">
    <citation type="journal article" date="2021" name="PeerJ">
        <title>Extensive microbial diversity within the chicken gut microbiome revealed by metagenomics and culture.</title>
        <authorList>
            <person name="Gilroy R."/>
            <person name="Ravi A."/>
            <person name="Getino M."/>
            <person name="Pursley I."/>
            <person name="Horton D.L."/>
            <person name="Alikhan N.F."/>
            <person name="Baker D."/>
            <person name="Gharbi K."/>
            <person name="Hall N."/>
            <person name="Watson M."/>
            <person name="Adriaenssens E.M."/>
            <person name="Foster-Nyarko E."/>
            <person name="Jarju S."/>
            <person name="Secka A."/>
            <person name="Antonio M."/>
            <person name="Oren A."/>
            <person name="Chaudhuri R.R."/>
            <person name="La Ragione R."/>
            <person name="Hildebrand F."/>
            <person name="Pallen M.J."/>
        </authorList>
    </citation>
    <scope>NUCLEOTIDE SEQUENCE</scope>
    <source>
        <strain evidence="2">CHK190-19873</strain>
    </source>
</reference>
<dbReference type="EMBL" id="DVIQ01000070">
    <property type="protein sequence ID" value="HIS32104.1"/>
    <property type="molecule type" value="Genomic_DNA"/>
</dbReference>
<organism evidence="2 3">
    <name type="scientific">Candidatus Limivivens intestinipullorum</name>
    <dbReference type="NCBI Taxonomy" id="2840858"/>
    <lineage>
        <taxon>Bacteria</taxon>
        <taxon>Bacillati</taxon>
        <taxon>Bacillota</taxon>
        <taxon>Clostridia</taxon>
        <taxon>Lachnospirales</taxon>
        <taxon>Lachnospiraceae</taxon>
        <taxon>Lachnospiraceae incertae sedis</taxon>
        <taxon>Candidatus Limivivens</taxon>
    </lineage>
</organism>
<evidence type="ECO:0000256" key="1">
    <source>
        <dbReference type="SAM" id="MobiDB-lite"/>
    </source>
</evidence>
<proteinExistence type="predicted"/>
<evidence type="ECO:0000313" key="3">
    <source>
        <dbReference type="Proteomes" id="UP000823935"/>
    </source>
</evidence>
<accession>A0A9D1JL74</accession>
<gene>
    <name evidence="2" type="ORF">IAB44_11245</name>
</gene>
<comment type="caution">
    <text evidence="2">The sequence shown here is derived from an EMBL/GenBank/DDBJ whole genome shotgun (WGS) entry which is preliminary data.</text>
</comment>
<sequence>MNMKVYNCKNPDENPLPSWLLASPPKEEPPTEEQEQDARVRKFKSCPDSFFPSFCPPGKPKK</sequence>
<reference evidence="2" key="1">
    <citation type="submission" date="2020-10" db="EMBL/GenBank/DDBJ databases">
        <authorList>
            <person name="Gilroy R."/>
        </authorList>
    </citation>
    <scope>NUCLEOTIDE SEQUENCE</scope>
    <source>
        <strain evidence="2">CHK190-19873</strain>
    </source>
</reference>
<feature type="region of interest" description="Disordered" evidence="1">
    <location>
        <begin position="1"/>
        <end position="40"/>
    </location>
</feature>
<dbReference type="Proteomes" id="UP000823935">
    <property type="component" value="Unassembled WGS sequence"/>
</dbReference>